<gene>
    <name evidence="1" type="ORF">Homavirus28_8</name>
</gene>
<accession>A0A3G5A5K8</accession>
<reference evidence="1" key="1">
    <citation type="submission" date="2018-10" db="EMBL/GenBank/DDBJ databases">
        <title>Hidden diversity of soil giant viruses.</title>
        <authorList>
            <person name="Schulz F."/>
            <person name="Alteio L."/>
            <person name="Goudeau D."/>
            <person name="Ryan E.M."/>
            <person name="Malmstrom R.R."/>
            <person name="Blanchard J."/>
            <person name="Woyke T."/>
        </authorList>
    </citation>
    <scope>NUCLEOTIDE SEQUENCE</scope>
    <source>
        <strain evidence="1">HOV1</strain>
    </source>
</reference>
<sequence>MQWTNNRDQLVVSTTDISTHSKIQISKSKWNKLRETVLKKYNYTCRCCGGVYAKYLLCIHLDN</sequence>
<proteinExistence type="predicted"/>
<name>A0A3G5A5K8_9VIRU</name>
<evidence type="ECO:0000313" key="1">
    <source>
        <dbReference type="EMBL" id="AYV82312.1"/>
    </source>
</evidence>
<protein>
    <submittedName>
        <fullName evidence="1">Uncharacterized protein</fullName>
    </submittedName>
</protein>
<organism evidence="1">
    <name type="scientific">Homavirus sp</name>
    <dbReference type="NCBI Taxonomy" id="2487769"/>
    <lineage>
        <taxon>Viruses</taxon>
        <taxon>Varidnaviria</taxon>
        <taxon>Bamfordvirae</taxon>
        <taxon>Nucleocytoviricota</taxon>
        <taxon>Megaviricetes</taxon>
        <taxon>Imitervirales</taxon>
        <taxon>Mimiviridae</taxon>
        <taxon>Klosneuvirinae</taxon>
    </lineage>
</organism>
<feature type="non-terminal residue" evidence="1">
    <location>
        <position position="63"/>
    </location>
</feature>
<dbReference type="EMBL" id="MK072359">
    <property type="protein sequence ID" value="AYV82312.1"/>
    <property type="molecule type" value="Genomic_DNA"/>
</dbReference>